<organism evidence="1 2">
    <name type="scientific">Adineta steineri</name>
    <dbReference type="NCBI Taxonomy" id="433720"/>
    <lineage>
        <taxon>Eukaryota</taxon>
        <taxon>Metazoa</taxon>
        <taxon>Spiralia</taxon>
        <taxon>Gnathifera</taxon>
        <taxon>Rotifera</taxon>
        <taxon>Eurotatoria</taxon>
        <taxon>Bdelloidea</taxon>
        <taxon>Adinetida</taxon>
        <taxon>Adinetidae</taxon>
        <taxon>Adineta</taxon>
    </lineage>
</organism>
<dbReference type="AlphaFoldDB" id="A0A820NVU8"/>
<reference evidence="1" key="1">
    <citation type="submission" date="2021-02" db="EMBL/GenBank/DDBJ databases">
        <authorList>
            <person name="Nowell W R."/>
        </authorList>
    </citation>
    <scope>NUCLEOTIDE SEQUENCE</scope>
</reference>
<dbReference type="Proteomes" id="UP000663868">
    <property type="component" value="Unassembled WGS sequence"/>
</dbReference>
<accession>A0A820NVU8</accession>
<sequence>LSIELDVQPNTVQGVWNTSAGGISTLSSPGT</sequence>
<dbReference type="EMBL" id="CAJOBB010023543">
    <property type="protein sequence ID" value="CAF4393722.1"/>
    <property type="molecule type" value="Genomic_DNA"/>
</dbReference>
<evidence type="ECO:0000313" key="2">
    <source>
        <dbReference type="Proteomes" id="UP000663868"/>
    </source>
</evidence>
<comment type="caution">
    <text evidence="1">The sequence shown here is derived from an EMBL/GenBank/DDBJ whole genome shotgun (WGS) entry which is preliminary data.</text>
</comment>
<feature type="non-terminal residue" evidence="1">
    <location>
        <position position="1"/>
    </location>
</feature>
<feature type="non-terminal residue" evidence="1">
    <location>
        <position position="31"/>
    </location>
</feature>
<evidence type="ECO:0000313" key="1">
    <source>
        <dbReference type="EMBL" id="CAF4393722.1"/>
    </source>
</evidence>
<gene>
    <name evidence="1" type="ORF">KXQ929_LOCUS50611</name>
</gene>
<name>A0A820NVU8_9BILA</name>
<protein>
    <submittedName>
        <fullName evidence="1">Uncharacterized protein</fullName>
    </submittedName>
</protein>
<proteinExistence type="predicted"/>